<comment type="caution">
    <text evidence="6">The sequence shown here is derived from an EMBL/GenBank/DDBJ whole genome shotgun (WGS) entry which is preliminary data.</text>
</comment>
<evidence type="ECO:0000256" key="4">
    <source>
        <dbReference type="ARBA" id="ARBA00023172"/>
    </source>
</evidence>
<dbReference type="PANTHER" id="PTHR30629">
    <property type="entry name" value="PROPHAGE INTEGRASE"/>
    <property type="match status" value="1"/>
</dbReference>
<keyword evidence="2" id="KW-0229">DNA integration</keyword>
<dbReference type="CDD" id="cd01189">
    <property type="entry name" value="INT_ICEBs1_C_like"/>
    <property type="match status" value="1"/>
</dbReference>
<evidence type="ECO:0000313" key="6">
    <source>
        <dbReference type="EMBL" id="MBO0453193.1"/>
    </source>
</evidence>
<evidence type="ECO:0000256" key="3">
    <source>
        <dbReference type="ARBA" id="ARBA00023125"/>
    </source>
</evidence>
<dbReference type="Gene3D" id="1.10.443.10">
    <property type="entry name" value="Intergrase catalytic core"/>
    <property type="match status" value="1"/>
</dbReference>
<sequence length="370" mass="42827">MDKRSGRENIYFRKDGRWEGRYALGRRNDGRLKYGYVYGKSYQEVQTKLRPLKQSAQNRFQLYGRSLMLYEEWIKKWKIVVQGTVKTSTFSDYCYKLNRYLLPNLGELPLYQITSERIQGVIDEQLTETLSPNSIHIIVRLLSKTLKMAQAEGMLDKNPCEKVTLPKRLPQKIHALNVEQQRSLVEAVSSYPDEKGQSAILALNTGLRIGEIAALTWENIDFDKDIIHVDQTCHRVTLEEERKTCLHYDTVKSYASQRMIPMNRAVKKLLKNLKLKSKSQFVFSVGTKGCEPRVLTYHFHRVRQLANLEQIHFHQLRHTFATRCLEAKIGIASVSALLGHSSTKMTLDVYSDSMLEERIHAVFAIEQVTV</sequence>
<keyword evidence="3" id="KW-0238">DNA-binding</keyword>
<dbReference type="InterPro" id="IPR050808">
    <property type="entry name" value="Phage_Integrase"/>
</dbReference>
<dbReference type="InterPro" id="IPR010998">
    <property type="entry name" value="Integrase_recombinase_N"/>
</dbReference>
<protein>
    <submittedName>
        <fullName evidence="6">Site-specific integrase</fullName>
    </submittedName>
</protein>
<comment type="similarity">
    <text evidence="1">Belongs to the 'phage' integrase family.</text>
</comment>
<evidence type="ECO:0000313" key="7">
    <source>
        <dbReference type="Proteomes" id="UP000664495"/>
    </source>
</evidence>
<keyword evidence="4" id="KW-0233">DNA recombination</keyword>
<organism evidence="6 7">
    <name type="scientific">Candidatus Enterococcus murrayae</name>
    <dbReference type="NCBI Taxonomy" id="2815321"/>
    <lineage>
        <taxon>Bacteria</taxon>
        <taxon>Bacillati</taxon>
        <taxon>Bacillota</taxon>
        <taxon>Bacilli</taxon>
        <taxon>Lactobacillales</taxon>
        <taxon>Enterococcaceae</taxon>
        <taxon>Enterococcus</taxon>
    </lineage>
</organism>
<gene>
    <name evidence="6" type="ORF">JZO85_12985</name>
</gene>
<dbReference type="InterPro" id="IPR011010">
    <property type="entry name" value="DNA_brk_join_enz"/>
</dbReference>
<feature type="domain" description="Tyr recombinase" evidence="5">
    <location>
        <begin position="171"/>
        <end position="364"/>
    </location>
</feature>
<dbReference type="Pfam" id="PF00589">
    <property type="entry name" value="Phage_integrase"/>
    <property type="match status" value="1"/>
</dbReference>
<dbReference type="EMBL" id="JAFLVR010000030">
    <property type="protein sequence ID" value="MBO0453193.1"/>
    <property type="molecule type" value="Genomic_DNA"/>
</dbReference>
<evidence type="ECO:0000256" key="1">
    <source>
        <dbReference type="ARBA" id="ARBA00008857"/>
    </source>
</evidence>
<dbReference type="Gene3D" id="1.10.150.130">
    <property type="match status" value="1"/>
</dbReference>
<dbReference type="PROSITE" id="PS51898">
    <property type="entry name" value="TYR_RECOMBINASE"/>
    <property type="match status" value="1"/>
</dbReference>
<evidence type="ECO:0000259" key="5">
    <source>
        <dbReference type="PROSITE" id="PS51898"/>
    </source>
</evidence>
<reference evidence="6 7" key="1">
    <citation type="submission" date="2021-03" db="EMBL/GenBank/DDBJ databases">
        <title>Enterococcal diversity collection.</title>
        <authorList>
            <person name="Gilmore M.S."/>
            <person name="Schwartzman J."/>
            <person name="Van Tyne D."/>
            <person name="Martin M."/>
            <person name="Earl A.M."/>
            <person name="Manson A.L."/>
            <person name="Straub T."/>
            <person name="Salamzade R."/>
            <person name="Saavedra J."/>
            <person name="Lebreton F."/>
            <person name="Prichula J."/>
            <person name="Schaufler K."/>
            <person name="Gaca A."/>
            <person name="Sgardioli B."/>
            <person name="Wagenaar J."/>
            <person name="Strong T."/>
        </authorList>
    </citation>
    <scope>NUCLEOTIDE SEQUENCE [LARGE SCALE GENOMIC DNA]</scope>
    <source>
        <strain evidence="6 7">MJM16</strain>
    </source>
</reference>
<dbReference type="SUPFAM" id="SSF56349">
    <property type="entry name" value="DNA breaking-rejoining enzymes"/>
    <property type="match status" value="1"/>
</dbReference>
<proteinExistence type="inferred from homology"/>
<dbReference type="PANTHER" id="PTHR30629:SF2">
    <property type="entry name" value="PROPHAGE INTEGRASE INTS-RELATED"/>
    <property type="match status" value="1"/>
</dbReference>
<dbReference type="RefSeq" id="WP_207108961.1">
    <property type="nucleotide sequence ID" value="NZ_JAFLVR010000030.1"/>
</dbReference>
<accession>A0ABS3HIA1</accession>
<dbReference type="Proteomes" id="UP000664495">
    <property type="component" value="Unassembled WGS sequence"/>
</dbReference>
<evidence type="ECO:0000256" key="2">
    <source>
        <dbReference type="ARBA" id="ARBA00022908"/>
    </source>
</evidence>
<dbReference type="Pfam" id="PF14659">
    <property type="entry name" value="Phage_int_SAM_3"/>
    <property type="match status" value="1"/>
</dbReference>
<name>A0ABS3HIA1_9ENTE</name>
<keyword evidence="7" id="KW-1185">Reference proteome</keyword>
<dbReference type="InterPro" id="IPR004107">
    <property type="entry name" value="Integrase_SAM-like_N"/>
</dbReference>
<dbReference type="InterPro" id="IPR002104">
    <property type="entry name" value="Integrase_catalytic"/>
</dbReference>
<dbReference type="InterPro" id="IPR013762">
    <property type="entry name" value="Integrase-like_cat_sf"/>
</dbReference>